<feature type="chain" id="PRO_5030515962" evidence="2">
    <location>
        <begin position="32"/>
        <end position="186"/>
    </location>
</feature>
<keyword evidence="1" id="KW-0472">Membrane</keyword>
<name>A0A7S2P5B4_9STRA</name>
<keyword evidence="2" id="KW-0732">Signal</keyword>
<evidence type="ECO:0000256" key="1">
    <source>
        <dbReference type="SAM" id="Phobius"/>
    </source>
</evidence>
<organism evidence="3">
    <name type="scientific">Leptocylindrus danicus</name>
    <dbReference type="NCBI Taxonomy" id="163516"/>
    <lineage>
        <taxon>Eukaryota</taxon>
        <taxon>Sar</taxon>
        <taxon>Stramenopiles</taxon>
        <taxon>Ochrophyta</taxon>
        <taxon>Bacillariophyta</taxon>
        <taxon>Coscinodiscophyceae</taxon>
        <taxon>Chaetocerotophycidae</taxon>
        <taxon>Leptocylindrales</taxon>
        <taxon>Leptocylindraceae</taxon>
        <taxon>Leptocylindrus</taxon>
    </lineage>
</organism>
<accession>A0A7S2P5B4</accession>
<keyword evidence="1" id="KW-0812">Transmembrane</keyword>
<reference evidence="3" key="1">
    <citation type="submission" date="2021-01" db="EMBL/GenBank/DDBJ databases">
        <authorList>
            <person name="Corre E."/>
            <person name="Pelletier E."/>
            <person name="Niang G."/>
            <person name="Scheremetjew M."/>
            <person name="Finn R."/>
            <person name="Kale V."/>
            <person name="Holt S."/>
            <person name="Cochrane G."/>
            <person name="Meng A."/>
            <person name="Brown T."/>
            <person name="Cohen L."/>
        </authorList>
    </citation>
    <scope>NUCLEOTIDE SEQUENCE</scope>
    <source>
        <strain evidence="3">B650</strain>
    </source>
</reference>
<protein>
    <submittedName>
        <fullName evidence="3">Uncharacterized protein</fullName>
    </submittedName>
</protein>
<feature type="transmembrane region" description="Helical" evidence="1">
    <location>
        <begin position="158"/>
        <end position="176"/>
    </location>
</feature>
<evidence type="ECO:0000313" key="3">
    <source>
        <dbReference type="EMBL" id="CAD9579651.1"/>
    </source>
</evidence>
<keyword evidence="1" id="KW-1133">Transmembrane helix</keyword>
<gene>
    <name evidence="3" type="ORF">LDAN0321_LOCUS9911</name>
</gene>
<dbReference type="AlphaFoldDB" id="A0A7S2P5B4"/>
<dbReference type="EMBL" id="HBGY01015281">
    <property type="protein sequence ID" value="CAD9579651.1"/>
    <property type="molecule type" value="Transcribed_RNA"/>
</dbReference>
<evidence type="ECO:0000256" key="2">
    <source>
        <dbReference type="SAM" id="SignalP"/>
    </source>
</evidence>
<feature type="signal peptide" evidence="2">
    <location>
        <begin position="1"/>
        <end position="31"/>
    </location>
</feature>
<sequence length="186" mass="20394">MSGITGTNLSKLLLLVSCSLAIIMQEQNVEAFLLNSNTFPKKSFHPQNVREETLIMSSKYFVCEKSVDMQGQIDNGMIDFCDAAEVGGINARKGDCVAPLMTSTSTSTNKKLFSSSIITPSMLFTMMIPSSPAMAASELSMPNGGAGMPPLVEEGIKWIFVAYVSFSMLAGFKEMFVRFEKWRADR</sequence>
<proteinExistence type="predicted"/>